<dbReference type="Pfam" id="PF13466">
    <property type="entry name" value="STAS_2"/>
    <property type="match status" value="1"/>
</dbReference>
<name>A0ABU9DPY9_9BACL</name>
<dbReference type="InterPro" id="IPR002645">
    <property type="entry name" value="STAS_dom"/>
</dbReference>
<evidence type="ECO:0000313" key="6">
    <source>
        <dbReference type="Proteomes" id="UP001469365"/>
    </source>
</evidence>
<dbReference type="PANTHER" id="PTHR33495:SF2">
    <property type="entry name" value="ANTI-SIGMA FACTOR ANTAGONIST TM_1081-RELATED"/>
    <property type="match status" value="1"/>
</dbReference>
<proteinExistence type="inferred from homology"/>
<gene>
    <name evidence="5" type="ORF">WMW72_23765</name>
</gene>
<feature type="domain" description="STAS" evidence="4">
    <location>
        <begin position="6"/>
        <end position="122"/>
    </location>
</feature>
<keyword evidence="6" id="KW-1185">Reference proteome</keyword>
<reference evidence="5 6" key="1">
    <citation type="submission" date="2024-04" db="EMBL/GenBank/DDBJ databases">
        <title>draft genome sequnece of Paenibacillus filicis.</title>
        <authorList>
            <person name="Kim D.-U."/>
        </authorList>
    </citation>
    <scope>NUCLEOTIDE SEQUENCE [LARGE SCALE GENOMIC DNA]</scope>
    <source>
        <strain evidence="5 6">KACC14197</strain>
    </source>
</reference>
<dbReference type="EMBL" id="JBBPCC010000017">
    <property type="protein sequence ID" value="MEK8130928.1"/>
    <property type="molecule type" value="Genomic_DNA"/>
</dbReference>
<dbReference type="PANTHER" id="PTHR33495">
    <property type="entry name" value="ANTI-SIGMA FACTOR ANTAGONIST TM_1081-RELATED-RELATED"/>
    <property type="match status" value="1"/>
</dbReference>
<evidence type="ECO:0000256" key="1">
    <source>
        <dbReference type="ARBA" id="ARBA00009013"/>
    </source>
</evidence>
<organism evidence="5 6">
    <name type="scientific">Paenibacillus filicis</name>
    <dbReference type="NCBI Taxonomy" id="669464"/>
    <lineage>
        <taxon>Bacteria</taxon>
        <taxon>Bacillati</taxon>
        <taxon>Bacillota</taxon>
        <taxon>Bacilli</taxon>
        <taxon>Bacillales</taxon>
        <taxon>Paenibacillaceae</taxon>
        <taxon>Paenibacillus</taxon>
    </lineage>
</organism>
<comment type="caution">
    <text evidence="5">The sequence shown here is derived from an EMBL/GenBank/DDBJ whole genome shotgun (WGS) entry which is preliminary data.</text>
</comment>
<dbReference type="InterPro" id="IPR003658">
    <property type="entry name" value="Anti-sigma_ant"/>
</dbReference>
<evidence type="ECO:0000259" key="4">
    <source>
        <dbReference type="PROSITE" id="PS50801"/>
    </source>
</evidence>
<dbReference type="NCBIfam" id="TIGR00377">
    <property type="entry name" value="ant_ant_sig"/>
    <property type="match status" value="1"/>
</dbReference>
<dbReference type="Gene3D" id="3.30.750.24">
    <property type="entry name" value="STAS domain"/>
    <property type="match status" value="1"/>
</dbReference>
<evidence type="ECO:0000256" key="3">
    <source>
        <dbReference type="SAM" id="MobiDB-lite"/>
    </source>
</evidence>
<dbReference type="InterPro" id="IPR058548">
    <property type="entry name" value="MlaB-like_STAS"/>
</dbReference>
<dbReference type="Proteomes" id="UP001469365">
    <property type="component" value="Unassembled WGS sequence"/>
</dbReference>
<accession>A0ABU9DPY9</accession>
<evidence type="ECO:0000313" key="5">
    <source>
        <dbReference type="EMBL" id="MEK8130928.1"/>
    </source>
</evidence>
<dbReference type="InterPro" id="IPR036513">
    <property type="entry name" value="STAS_dom_sf"/>
</dbReference>
<sequence>MEAKKFKVNVRTAPGCHLVALSGELDLSTADMLRRQTEPLAADTGASLTLDLQELVYIDSTGIGVIVGLLKIRQAAGLGIQVQHVPAKIRRLFDMTGLTRFLTFLAGESGGGGTVEAAREGVPPADRKEDGR</sequence>
<evidence type="ECO:0000256" key="2">
    <source>
        <dbReference type="RuleBase" id="RU003749"/>
    </source>
</evidence>
<dbReference type="SUPFAM" id="SSF52091">
    <property type="entry name" value="SpoIIaa-like"/>
    <property type="match status" value="1"/>
</dbReference>
<dbReference type="RefSeq" id="WP_341418066.1">
    <property type="nucleotide sequence ID" value="NZ_JBBPCC010000017.1"/>
</dbReference>
<protein>
    <recommendedName>
        <fullName evidence="2">Anti-sigma factor antagonist</fullName>
    </recommendedName>
</protein>
<comment type="similarity">
    <text evidence="1 2">Belongs to the anti-sigma-factor antagonist family.</text>
</comment>
<feature type="region of interest" description="Disordered" evidence="3">
    <location>
        <begin position="109"/>
        <end position="132"/>
    </location>
</feature>
<dbReference type="PROSITE" id="PS50801">
    <property type="entry name" value="STAS"/>
    <property type="match status" value="1"/>
</dbReference>
<dbReference type="CDD" id="cd07043">
    <property type="entry name" value="STAS_anti-anti-sigma_factors"/>
    <property type="match status" value="1"/>
</dbReference>